<dbReference type="InterPro" id="IPR020472">
    <property type="entry name" value="WD40_PAC1"/>
</dbReference>
<dbReference type="SUPFAM" id="SSF50978">
    <property type="entry name" value="WD40 repeat-like"/>
    <property type="match status" value="1"/>
</dbReference>
<dbReference type="InterPro" id="IPR013083">
    <property type="entry name" value="Znf_RING/FYVE/PHD"/>
</dbReference>
<dbReference type="InterPro" id="IPR001293">
    <property type="entry name" value="Znf_TRAF"/>
</dbReference>
<dbReference type="PRINTS" id="PR00320">
    <property type="entry name" value="GPROTEINBRPT"/>
</dbReference>
<dbReference type="InterPro" id="IPR036322">
    <property type="entry name" value="WD40_repeat_dom_sf"/>
</dbReference>
<dbReference type="PROSITE" id="PS00678">
    <property type="entry name" value="WD_REPEATS_1"/>
    <property type="match status" value="1"/>
</dbReference>
<dbReference type="PANTHER" id="PTHR19848:SF6">
    <property type="entry name" value="E3 UBIQUITIN-PROTEIN LIGASE TRAF7"/>
    <property type="match status" value="1"/>
</dbReference>
<reference evidence="11 12" key="1">
    <citation type="journal article" date="2013" name="Nature">
        <title>Insights into bilaterian evolution from three spiralian genomes.</title>
        <authorList>
            <person name="Simakov O."/>
            <person name="Marletaz F."/>
            <person name="Cho S.J."/>
            <person name="Edsinger-Gonzales E."/>
            <person name="Havlak P."/>
            <person name="Hellsten U."/>
            <person name="Kuo D.H."/>
            <person name="Larsson T."/>
            <person name="Lv J."/>
            <person name="Arendt D."/>
            <person name="Savage R."/>
            <person name="Osoegawa K."/>
            <person name="de Jong P."/>
            <person name="Grimwood J."/>
            <person name="Chapman J.A."/>
            <person name="Shapiro H."/>
            <person name="Aerts A."/>
            <person name="Otillar R.P."/>
            <person name="Terry A.Y."/>
            <person name="Boore J.L."/>
            <person name="Grigoriev I.V."/>
            <person name="Lindberg D.R."/>
            <person name="Seaver E.C."/>
            <person name="Weisblat D.A."/>
            <person name="Putnam N.H."/>
            <person name="Rokhsar D.S."/>
        </authorList>
    </citation>
    <scope>NUCLEOTIDE SEQUENCE [LARGE SCALE GENOMIC DNA]</scope>
</reference>
<evidence type="ECO:0000256" key="7">
    <source>
        <dbReference type="PROSITE-ProRule" id="PRU00221"/>
    </source>
</evidence>
<keyword evidence="4 6" id="KW-0863">Zinc-finger</keyword>
<dbReference type="InterPro" id="IPR001841">
    <property type="entry name" value="Znf_RING"/>
</dbReference>
<dbReference type="CDD" id="cd00200">
    <property type="entry name" value="WD40"/>
    <property type="match status" value="1"/>
</dbReference>
<proteinExistence type="predicted"/>
<dbReference type="PROSITE" id="PS50082">
    <property type="entry name" value="WD_REPEATS_2"/>
    <property type="match status" value="3"/>
</dbReference>
<dbReference type="GeneID" id="20246198"/>
<dbReference type="PANTHER" id="PTHR19848">
    <property type="entry name" value="WD40 REPEAT PROTEIN"/>
    <property type="match status" value="1"/>
</dbReference>
<keyword evidence="1 7" id="KW-0853">WD repeat</keyword>
<dbReference type="InterPro" id="IPR027370">
    <property type="entry name" value="Znf-RING_euk"/>
</dbReference>
<sequence length="672" mass="74974">MAASNKERNFYPETTPQTSNSPVPAFQVETTFGASNFPPITTVRHNEDSDSEYYNYLSSTASTPPGTLATRNTVVDNLGIAPLSSLLQVPANPVQRNNSTTSSNRSLLIADKEDEILVFVEVPNKTLYCKLCQNIFHDPVIVACGHTYCKRCVKVNTENQCPVDNQKLSVVVANIAVSEQIGELFIHCKYGCHLAEDGVSYKLDLALCPVTVKIADRQEHESDCDYKPVDCPNKAGCPQLLKKDLEDHLRSCNNVRCPHKKYGCDFVATQEELEEHLKHCKFESMKEFLQRSEEKMSDMQLTVLQKDQEIEFLRSMLGKLAERLEMLEKSVDIKLELVEHNQSKIMNEVMDNRREYSTLAEQIALMNNRLDLGATAGAFDPISMFKCKGTCVGHQGPVWCLCALGDFLYSGSSDKTVKVWDTSANFQCVKTLEGHTGIVLALCTYGKKLFSGSQDCNILVWDIDTFETIKCIAAHDNPVCTLTSARNMIFSGSLKVIRVWDAYTYEMKQEITGLNHWVRALAATADYLYSGSYQTIKIWDLGTLECVRMLETSGGSVYSIAITSHHILCGTYENCINVWDTNYVHTTTLNGHSGTVYALSALQTASGTKVFSASYDRSLRVWSMDNMICTQTLVRHTGSVACLAVSRGRIFSGAVDSTVKVIDIYIFYLNDI</sequence>
<dbReference type="InterPro" id="IPR015943">
    <property type="entry name" value="WD40/YVTN_repeat-like_dom_sf"/>
</dbReference>
<evidence type="ECO:0000313" key="12">
    <source>
        <dbReference type="Proteomes" id="UP000030746"/>
    </source>
</evidence>
<dbReference type="SMART" id="SM00320">
    <property type="entry name" value="WD40"/>
    <property type="match status" value="7"/>
</dbReference>
<dbReference type="PROSITE" id="PS50294">
    <property type="entry name" value="WD_REPEATS_REGION"/>
    <property type="match status" value="1"/>
</dbReference>
<dbReference type="STRING" id="225164.V4A2U9"/>
<feature type="compositionally biased region" description="Basic and acidic residues" evidence="8">
    <location>
        <begin position="1"/>
        <end position="10"/>
    </location>
</feature>
<dbReference type="KEGG" id="lgi:LOTGIDRAFT_210287"/>
<evidence type="ECO:0000256" key="8">
    <source>
        <dbReference type="SAM" id="MobiDB-lite"/>
    </source>
</evidence>
<protein>
    <recommendedName>
        <fullName evidence="13">RING-type domain-containing protein</fullName>
    </recommendedName>
</protein>
<dbReference type="PROSITE" id="PS50089">
    <property type="entry name" value="ZF_RING_2"/>
    <property type="match status" value="1"/>
</dbReference>
<dbReference type="PROSITE" id="PS50145">
    <property type="entry name" value="ZF_TRAF"/>
    <property type="match status" value="1"/>
</dbReference>
<dbReference type="SUPFAM" id="SSF49599">
    <property type="entry name" value="TRAF domain-like"/>
    <property type="match status" value="1"/>
</dbReference>
<dbReference type="RefSeq" id="XP_009060292.1">
    <property type="nucleotide sequence ID" value="XM_009062044.1"/>
</dbReference>
<feature type="repeat" description="WD" evidence="7">
    <location>
        <begin position="391"/>
        <end position="421"/>
    </location>
</feature>
<dbReference type="PROSITE" id="PS00518">
    <property type="entry name" value="ZF_RING_1"/>
    <property type="match status" value="1"/>
</dbReference>
<dbReference type="SUPFAM" id="SSF57850">
    <property type="entry name" value="RING/U-box"/>
    <property type="match status" value="1"/>
</dbReference>
<organism evidence="11 12">
    <name type="scientific">Lottia gigantea</name>
    <name type="common">Giant owl limpet</name>
    <dbReference type="NCBI Taxonomy" id="225164"/>
    <lineage>
        <taxon>Eukaryota</taxon>
        <taxon>Metazoa</taxon>
        <taxon>Spiralia</taxon>
        <taxon>Lophotrochozoa</taxon>
        <taxon>Mollusca</taxon>
        <taxon>Gastropoda</taxon>
        <taxon>Patellogastropoda</taxon>
        <taxon>Lottioidea</taxon>
        <taxon>Lottiidae</taxon>
        <taxon>Lottia</taxon>
    </lineage>
</organism>
<dbReference type="SMART" id="SM00184">
    <property type="entry name" value="RING"/>
    <property type="match status" value="1"/>
</dbReference>
<feature type="region of interest" description="Disordered" evidence="8">
    <location>
        <begin position="1"/>
        <end position="23"/>
    </location>
</feature>
<dbReference type="Pfam" id="PF00400">
    <property type="entry name" value="WD40"/>
    <property type="match status" value="4"/>
</dbReference>
<dbReference type="InterPro" id="IPR019775">
    <property type="entry name" value="WD40_repeat_CS"/>
</dbReference>
<keyword evidence="3" id="KW-0677">Repeat</keyword>
<dbReference type="AlphaFoldDB" id="V4A2U9"/>
<dbReference type="OrthoDB" id="674604at2759"/>
<gene>
    <name evidence="11" type="ORF">LOTGIDRAFT_210287</name>
</gene>
<keyword evidence="12" id="KW-1185">Reference proteome</keyword>
<dbReference type="Gene3D" id="2.130.10.10">
    <property type="entry name" value="YVTN repeat-like/Quinoprotein amine dehydrogenase"/>
    <property type="match status" value="2"/>
</dbReference>
<evidence type="ECO:0000259" key="10">
    <source>
        <dbReference type="PROSITE" id="PS50145"/>
    </source>
</evidence>
<dbReference type="GO" id="GO:0005730">
    <property type="term" value="C:nucleolus"/>
    <property type="evidence" value="ECO:0007669"/>
    <property type="project" value="TreeGrafter"/>
</dbReference>
<dbReference type="GO" id="GO:0008270">
    <property type="term" value="F:zinc ion binding"/>
    <property type="evidence" value="ECO:0007669"/>
    <property type="project" value="UniProtKB-KW"/>
</dbReference>
<dbReference type="Gene3D" id="3.30.40.10">
    <property type="entry name" value="Zinc/RING finger domain, C3HC4 (zinc finger)"/>
    <property type="match status" value="2"/>
</dbReference>
<evidence type="ECO:0000256" key="6">
    <source>
        <dbReference type="PROSITE-ProRule" id="PRU00207"/>
    </source>
</evidence>
<dbReference type="Proteomes" id="UP000030746">
    <property type="component" value="Unassembled WGS sequence"/>
</dbReference>
<feature type="repeat" description="WD" evidence="7">
    <location>
        <begin position="432"/>
        <end position="471"/>
    </location>
</feature>
<dbReference type="HOGENOM" id="CLU_026971_0_0_1"/>
<feature type="domain" description="RING-type" evidence="9">
    <location>
        <begin position="129"/>
        <end position="165"/>
    </location>
</feature>
<dbReference type="CTD" id="20246198"/>
<feature type="zinc finger region" description="TRAF-type" evidence="6">
    <location>
        <begin position="220"/>
        <end position="290"/>
    </location>
</feature>
<evidence type="ECO:0000256" key="3">
    <source>
        <dbReference type="ARBA" id="ARBA00022737"/>
    </source>
</evidence>
<evidence type="ECO:0000313" key="11">
    <source>
        <dbReference type="EMBL" id="ESO89260.1"/>
    </source>
</evidence>
<name>V4A2U9_LOTGI</name>
<dbReference type="Pfam" id="PF02176">
    <property type="entry name" value="zf-TRAF"/>
    <property type="match status" value="1"/>
</dbReference>
<evidence type="ECO:0000256" key="2">
    <source>
        <dbReference type="ARBA" id="ARBA00022723"/>
    </source>
</evidence>
<accession>V4A2U9</accession>
<dbReference type="Pfam" id="PF13445">
    <property type="entry name" value="zf-RING_UBOX"/>
    <property type="match status" value="1"/>
</dbReference>
<dbReference type="GO" id="GO:0000027">
    <property type="term" value="P:ribosomal large subunit assembly"/>
    <property type="evidence" value="ECO:0007669"/>
    <property type="project" value="TreeGrafter"/>
</dbReference>
<evidence type="ECO:0000256" key="5">
    <source>
        <dbReference type="ARBA" id="ARBA00022833"/>
    </source>
</evidence>
<dbReference type="OMA" id="CMTVTNG"/>
<evidence type="ECO:0008006" key="13">
    <source>
        <dbReference type="Google" id="ProtNLM"/>
    </source>
</evidence>
<keyword evidence="5 6" id="KW-0862">Zinc</keyword>
<dbReference type="InterPro" id="IPR017907">
    <property type="entry name" value="Znf_RING_CS"/>
</dbReference>
<evidence type="ECO:0000256" key="4">
    <source>
        <dbReference type="ARBA" id="ARBA00022771"/>
    </source>
</evidence>
<feature type="compositionally biased region" description="Polar residues" evidence="8">
    <location>
        <begin position="12"/>
        <end position="23"/>
    </location>
</feature>
<dbReference type="InterPro" id="IPR001680">
    <property type="entry name" value="WD40_rpt"/>
</dbReference>
<feature type="domain" description="TRAF-type" evidence="10">
    <location>
        <begin position="220"/>
        <end position="290"/>
    </location>
</feature>
<feature type="repeat" description="WD" evidence="7">
    <location>
        <begin position="589"/>
        <end position="632"/>
    </location>
</feature>
<dbReference type="GO" id="GO:0007219">
    <property type="term" value="P:Notch signaling pathway"/>
    <property type="evidence" value="ECO:0007669"/>
    <property type="project" value="TreeGrafter"/>
</dbReference>
<keyword evidence="2 6" id="KW-0479">Metal-binding</keyword>
<evidence type="ECO:0000259" key="9">
    <source>
        <dbReference type="PROSITE" id="PS50089"/>
    </source>
</evidence>
<evidence type="ECO:0000256" key="1">
    <source>
        <dbReference type="ARBA" id="ARBA00022574"/>
    </source>
</evidence>
<dbReference type="EMBL" id="KB202619">
    <property type="protein sequence ID" value="ESO89260.1"/>
    <property type="molecule type" value="Genomic_DNA"/>
</dbReference>